<dbReference type="InterPro" id="IPR025322">
    <property type="entry name" value="PADRE_dom"/>
</dbReference>
<organism evidence="2 3">
    <name type="scientific">Cardamine amara subsp. amara</name>
    <dbReference type="NCBI Taxonomy" id="228776"/>
    <lineage>
        <taxon>Eukaryota</taxon>
        <taxon>Viridiplantae</taxon>
        <taxon>Streptophyta</taxon>
        <taxon>Embryophyta</taxon>
        <taxon>Tracheophyta</taxon>
        <taxon>Spermatophyta</taxon>
        <taxon>Magnoliopsida</taxon>
        <taxon>eudicotyledons</taxon>
        <taxon>Gunneridae</taxon>
        <taxon>Pentapetalae</taxon>
        <taxon>rosids</taxon>
        <taxon>malvids</taxon>
        <taxon>Brassicales</taxon>
        <taxon>Brassicaceae</taxon>
        <taxon>Cardamineae</taxon>
        <taxon>Cardamine</taxon>
    </lineage>
</organism>
<feature type="compositionally biased region" description="Acidic residues" evidence="1">
    <location>
        <begin position="155"/>
        <end position="166"/>
    </location>
</feature>
<dbReference type="EMBL" id="JBANAX010000773">
    <property type="protein sequence ID" value="KAL1193890.1"/>
    <property type="molecule type" value="Genomic_DNA"/>
</dbReference>
<dbReference type="PANTHER" id="PTHR33148:SF73">
    <property type="entry name" value="BNAC01G38850D PROTEIN"/>
    <property type="match status" value="1"/>
</dbReference>
<comment type="caution">
    <text evidence="2">The sequence shown here is derived from an EMBL/GenBank/DDBJ whole genome shotgun (WGS) entry which is preliminary data.</text>
</comment>
<evidence type="ECO:0000313" key="3">
    <source>
        <dbReference type="Proteomes" id="UP001558713"/>
    </source>
</evidence>
<reference evidence="2 3" key="1">
    <citation type="submission" date="2024-04" db="EMBL/GenBank/DDBJ databases">
        <title>Genome assembly C_amara_ONT_v2.</title>
        <authorList>
            <person name="Yant L."/>
            <person name="Moore C."/>
            <person name="Slenker M."/>
        </authorList>
    </citation>
    <scope>NUCLEOTIDE SEQUENCE [LARGE SCALE GENOMIC DNA]</scope>
    <source>
        <tissue evidence="2">Leaf</tissue>
    </source>
</reference>
<evidence type="ECO:0000256" key="1">
    <source>
        <dbReference type="SAM" id="MobiDB-lite"/>
    </source>
</evidence>
<dbReference type="AlphaFoldDB" id="A0ABD0ZXY8"/>
<feature type="region of interest" description="Disordered" evidence="1">
    <location>
        <begin position="155"/>
        <end position="184"/>
    </location>
</feature>
<sequence>MGNCLIMEKKVIKIMRNNGKVVEYRGPMKVHHILTQFSPHYSLFDSLSNNCHLHPQAKLLCGRLYYLLPKETTTIKHKKTMKTKKKVRFANPEVENEEEEEEEVGRFTDCGDDTKEKSVVRVKMVVSKQELEKLLQGGSVHEIVYRSLAKQQLCDDDDAADDDNDHDECHRSWRPLLDSIPESN</sequence>
<feature type="region of interest" description="Disordered" evidence="1">
    <location>
        <begin position="90"/>
        <end position="109"/>
    </location>
</feature>
<gene>
    <name evidence="2" type="ORF">V5N11_032013</name>
</gene>
<dbReference type="Proteomes" id="UP001558713">
    <property type="component" value="Unassembled WGS sequence"/>
</dbReference>
<accession>A0ABD0ZXY8</accession>
<evidence type="ECO:0000313" key="2">
    <source>
        <dbReference type="EMBL" id="KAL1193890.1"/>
    </source>
</evidence>
<feature type="compositionally biased region" description="Acidic residues" evidence="1">
    <location>
        <begin position="94"/>
        <end position="103"/>
    </location>
</feature>
<name>A0ABD0ZXY8_CARAN</name>
<protein>
    <submittedName>
        <fullName evidence="2">Uncharacterized protein</fullName>
    </submittedName>
</protein>
<dbReference type="PANTHER" id="PTHR33148">
    <property type="entry name" value="PLASTID MOVEMENT IMPAIRED PROTEIN-RELATED"/>
    <property type="match status" value="1"/>
</dbReference>
<proteinExistence type="predicted"/>
<keyword evidence="3" id="KW-1185">Reference proteome</keyword>
<dbReference type="Pfam" id="PF14009">
    <property type="entry name" value="PADRE"/>
    <property type="match status" value="1"/>
</dbReference>